<feature type="domain" description="Beta-lactamase-related" evidence="2">
    <location>
        <begin position="50"/>
        <end position="373"/>
    </location>
</feature>
<dbReference type="InterPro" id="IPR012338">
    <property type="entry name" value="Beta-lactam/transpept-like"/>
</dbReference>
<evidence type="ECO:0000259" key="2">
    <source>
        <dbReference type="Pfam" id="PF00144"/>
    </source>
</evidence>
<organism evidence="3 4">
    <name type="scientific">Hymenobacter duratus</name>
    <dbReference type="NCBI Taxonomy" id="2771356"/>
    <lineage>
        <taxon>Bacteria</taxon>
        <taxon>Pseudomonadati</taxon>
        <taxon>Bacteroidota</taxon>
        <taxon>Cytophagia</taxon>
        <taxon>Cytophagales</taxon>
        <taxon>Hymenobacteraceae</taxon>
        <taxon>Hymenobacter</taxon>
    </lineage>
</organism>
<dbReference type="Gene3D" id="3.40.710.10">
    <property type="entry name" value="DD-peptidase/beta-lactamase superfamily"/>
    <property type="match status" value="1"/>
</dbReference>
<dbReference type="SUPFAM" id="SSF56601">
    <property type="entry name" value="beta-lactamase/transpeptidase-like"/>
    <property type="match status" value="1"/>
</dbReference>
<gene>
    <name evidence="3" type="ORF">IC231_09635</name>
</gene>
<evidence type="ECO:0000256" key="1">
    <source>
        <dbReference type="SAM" id="SignalP"/>
    </source>
</evidence>
<dbReference type="InterPro" id="IPR001466">
    <property type="entry name" value="Beta-lactam-related"/>
</dbReference>
<keyword evidence="4" id="KW-1185">Reference proteome</keyword>
<dbReference type="EMBL" id="JACWZZ010000002">
    <property type="protein sequence ID" value="MBD2715297.1"/>
    <property type="molecule type" value="Genomic_DNA"/>
</dbReference>
<dbReference type="InterPro" id="IPR050491">
    <property type="entry name" value="AmpC-like"/>
</dbReference>
<dbReference type="RefSeq" id="WP_190784314.1">
    <property type="nucleotide sequence ID" value="NZ_JACWZZ010000002.1"/>
</dbReference>
<feature type="chain" id="PRO_5046186915" evidence="1">
    <location>
        <begin position="26"/>
        <end position="385"/>
    </location>
</feature>
<evidence type="ECO:0000313" key="3">
    <source>
        <dbReference type="EMBL" id="MBD2715297.1"/>
    </source>
</evidence>
<dbReference type="PANTHER" id="PTHR46825">
    <property type="entry name" value="D-ALANYL-D-ALANINE-CARBOXYPEPTIDASE/ENDOPEPTIDASE AMPH"/>
    <property type="match status" value="1"/>
</dbReference>
<proteinExistence type="predicted"/>
<dbReference type="Pfam" id="PF00144">
    <property type="entry name" value="Beta-lactamase"/>
    <property type="match status" value="1"/>
</dbReference>
<evidence type="ECO:0000313" key="4">
    <source>
        <dbReference type="Proteomes" id="UP000642468"/>
    </source>
</evidence>
<reference evidence="3 4" key="1">
    <citation type="submission" date="2020-09" db="EMBL/GenBank/DDBJ databases">
        <authorList>
            <person name="Kim M.K."/>
        </authorList>
    </citation>
    <scope>NUCLEOTIDE SEQUENCE [LARGE SCALE GENOMIC DNA]</scope>
    <source>
        <strain evidence="3 4">BT646</strain>
    </source>
</reference>
<comment type="caution">
    <text evidence="3">The sequence shown here is derived from an EMBL/GenBank/DDBJ whole genome shotgun (WGS) entry which is preliminary data.</text>
</comment>
<dbReference type="PANTHER" id="PTHR46825:SF8">
    <property type="entry name" value="BETA-LACTAMASE-RELATED"/>
    <property type="match status" value="1"/>
</dbReference>
<feature type="signal peptide" evidence="1">
    <location>
        <begin position="1"/>
        <end position="25"/>
    </location>
</feature>
<protein>
    <submittedName>
        <fullName evidence="3">Beta-lactamase family protein</fullName>
    </submittedName>
</protein>
<keyword evidence="1" id="KW-0732">Signal</keyword>
<name>A0ABR8JEL0_9BACT</name>
<accession>A0ABR8JEL0</accession>
<sequence length="385" mass="42900">MRYALILLASAAGMLLTDGCTTSHAQAPASARPVLTDNPLRTALDSAVHRVVLPYMQQPEAAGLSIGVYQQGRQRFYNYGEVEKGTGRRPTATTYYDMGSVAKTFVGTLLAQAVLDKKVRLTDDIRQYLPGQYPNLQYQGQPVRLVDLANHTSGLPGTAHVYTAATKQRLDQLNLAEKTAHYNRYSADSLLADMHHFQLATAPGTTYRYNGVATLVLQLLLERVYQQPYEQLVTSYVRKQFGLRDTKRVLSAKEQMRYAIGYTRPDLPQAHQNYTGYWGGPNLSSTAADLLRYAQANLQERLPAVRLAHQRTWGGAAETGMGLTWMLDTDAQGKPRIYHNGKSTGYNTRLVLYPATQVAMVLLVNENSSQDRLTELEESLKRLVP</sequence>
<dbReference type="Proteomes" id="UP000642468">
    <property type="component" value="Unassembled WGS sequence"/>
</dbReference>